<organism evidence="1 2">
    <name type="scientific">Candidatus Aphodousia faecigallinarum</name>
    <dbReference type="NCBI Taxonomy" id="2840677"/>
    <lineage>
        <taxon>Bacteria</taxon>
        <taxon>Pseudomonadati</taxon>
        <taxon>Pseudomonadota</taxon>
        <taxon>Betaproteobacteria</taxon>
        <taxon>Burkholderiales</taxon>
        <taxon>Sutterellaceae</taxon>
        <taxon>Sutterellaceae incertae sedis</taxon>
        <taxon>Candidatus Aphodousia</taxon>
    </lineage>
</organism>
<reference evidence="1" key="1">
    <citation type="submission" date="2020-10" db="EMBL/GenBank/DDBJ databases">
        <authorList>
            <person name="Gilroy R."/>
        </authorList>
    </citation>
    <scope>NUCLEOTIDE SEQUENCE</scope>
    <source>
        <strain evidence="1">7463</strain>
    </source>
</reference>
<evidence type="ECO:0000313" key="1">
    <source>
        <dbReference type="EMBL" id="HIU37015.1"/>
    </source>
</evidence>
<dbReference type="GO" id="GO:0003677">
    <property type="term" value="F:DNA binding"/>
    <property type="evidence" value="ECO:0007669"/>
    <property type="project" value="InterPro"/>
</dbReference>
<dbReference type="AlphaFoldDB" id="A0A9D1LEW9"/>
<comment type="caution">
    <text evidence="1">The sequence shown here is derived from an EMBL/GenBank/DDBJ whole genome shotgun (WGS) entry which is preliminary data.</text>
</comment>
<reference evidence="1" key="2">
    <citation type="journal article" date="2021" name="PeerJ">
        <title>Extensive microbial diversity within the chicken gut microbiome revealed by metagenomics and culture.</title>
        <authorList>
            <person name="Gilroy R."/>
            <person name="Ravi A."/>
            <person name="Getino M."/>
            <person name="Pursley I."/>
            <person name="Horton D.L."/>
            <person name="Alikhan N.F."/>
            <person name="Baker D."/>
            <person name="Gharbi K."/>
            <person name="Hall N."/>
            <person name="Watson M."/>
            <person name="Adriaenssens E.M."/>
            <person name="Foster-Nyarko E."/>
            <person name="Jarju S."/>
            <person name="Secka A."/>
            <person name="Antonio M."/>
            <person name="Oren A."/>
            <person name="Chaudhuri R.R."/>
            <person name="La Ragione R."/>
            <person name="Hildebrand F."/>
            <person name="Pallen M.J."/>
        </authorList>
    </citation>
    <scope>NUCLEOTIDE SEQUENCE</scope>
    <source>
        <strain evidence="1">7463</strain>
    </source>
</reference>
<dbReference type="InterPro" id="IPR001387">
    <property type="entry name" value="Cro/C1-type_HTH"/>
</dbReference>
<dbReference type="Pfam" id="PF13560">
    <property type="entry name" value="HTH_31"/>
    <property type="match status" value="1"/>
</dbReference>
<dbReference type="CDD" id="cd00093">
    <property type="entry name" value="HTH_XRE"/>
    <property type="match status" value="1"/>
</dbReference>
<gene>
    <name evidence="1" type="ORF">IAC56_01905</name>
</gene>
<protein>
    <submittedName>
        <fullName evidence="1">Helix-turn-helix domain-containing protein</fullName>
    </submittedName>
</protein>
<sequence>MSKSTRSILLPKKLAEKLRTVGEQIRLARLRRNISLELVAERAQCSRITAAKVEKGDPTVSMGTYLRILFALQLADDIEMIAKNDPIGRDLQDLKERKRASK</sequence>
<proteinExistence type="predicted"/>
<dbReference type="SUPFAM" id="SSF47413">
    <property type="entry name" value="lambda repressor-like DNA-binding domains"/>
    <property type="match status" value="1"/>
</dbReference>
<dbReference type="Gene3D" id="1.10.260.40">
    <property type="entry name" value="lambda repressor-like DNA-binding domains"/>
    <property type="match status" value="1"/>
</dbReference>
<dbReference type="EMBL" id="DVMY01000032">
    <property type="protein sequence ID" value="HIU37015.1"/>
    <property type="molecule type" value="Genomic_DNA"/>
</dbReference>
<accession>A0A9D1LEW9</accession>
<name>A0A9D1LEW9_9BURK</name>
<dbReference type="Proteomes" id="UP000824083">
    <property type="component" value="Unassembled WGS sequence"/>
</dbReference>
<dbReference type="InterPro" id="IPR010982">
    <property type="entry name" value="Lambda_DNA-bd_dom_sf"/>
</dbReference>
<evidence type="ECO:0000313" key="2">
    <source>
        <dbReference type="Proteomes" id="UP000824083"/>
    </source>
</evidence>